<comment type="subcellular location">
    <subcellularLocation>
        <location evidence="1">Membrane</location>
    </subcellularLocation>
</comment>
<evidence type="ECO:0000313" key="5">
    <source>
        <dbReference type="Proteomes" id="UP001497457"/>
    </source>
</evidence>
<feature type="transmembrane region" description="Helical" evidence="3">
    <location>
        <begin position="18"/>
        <end position="40"/>
    </location>
</feature>
<protein>
    <recommendedName>
        <fullName evidence="6">Late embryogenesis abundant protein LEA-2 subgroup domain-containing protein</fullName>
    </recommendedName>
</protein>
<name>A0ABC9FEX6_9POAL</name>
<accession>A0ABC9FEX6</accession>
<evidence type="ECO:0000313" key="4">
    <source>
        <dbReference type="EMBL" id="CAL5073133.1"/>
    </source>
</evidence>
<organism evidence="4 5">
    <name type="scientific">Urochloa decumbens</name>
    <dbReference type="NCBI Taxonomy" id="240449"/>
    <lineage>
        <taxon>Eukaryota</taxon>
        <taxon>Viridiplantae</taxon>
        <taxon>Streptophyta</taxon>
        <taxon>Embryophyta</taxon>
        <taxon>Tracheophyta</taxon>
        <taxon>Spermatophyta</taxon>
        <taxon>Magnoliopsida</taxon>
        <taxon>Liliopsida</taxon>
        <taxon>Poales</taxon>
        <taxon>Poaceae</taxon>
        <taxon>PACMAD clade</taxon>
        <taxon>Panicoideae</taxon>
        <taxon>Panicodae</taxon>
        <taxon>Paniceae</taxon>
        <taxon>Melinidinae</taxon>
        <taxon>Urochloa</taxon>
    </lineage>
</organism>
<proteinExistence type="predicted"/>
<dbReference type="GO" id="GO:0016020">
    <property type="term" value="C:membrane"/>
    <property type="evidence" value="ECO:0007669"/>
    <property type="project" value="UniProtKB-SubCell"/>
</dbReference>
<keyword evidence="5" id="KW-1185">Reference proteome</keyword>
<dbReference type="EMBL" id="OZ075116">
    <property type="protein sequence ID" value="CAL5073133.1"/>
    <property type="molecule type" value="Genomic_DNA"/>
</dbReference>
<dbReference type="PANTHER" id="PTHR31415">
    <property type="entry name" value="OS05G0367900 PROTEIN"/>
    <property type="match status" value="1"/>
</dbReference>
<keyword evidence="3" id="KW-1133">Transmembrane helix</keyword>
<reference evidence="5" key="1">
    <citation type="submission" date="2024-06" db="EMBL/GenBank/DDBJ databases">
        <authorList>
            <person name="Ryan C."/>
        </authorList>
    </citation>
    <scope>NUCLEOTIDE SEQUENCE [LARGE SCALE GENOMIC DNA]</scope>
</reference>
<dbReference type="Proteomes" id="UP001497457">
    <property type="component" value="Chromosome 6rd"/>
</dbReference>
<evidence type="ECO:0000256" key="3">
    <source>
        <dbReference type="SAM" id="Phobius"/>
    </source>
</evidence>
<reference evidence="4 5" key="2">
    <citation type="submission" date="2024-10" db="EMBL/GenBank/DDBJ databases">
        <authorList>
            <person name="Ryan C."/>
        </authorList>
    </citation>
    <scope>NUCLEOTIDE SEQUENCE [LARGE SCALE GENOMIC DNA]</scope>
</reference>
<keyword evidence="3" id="KW-0812">Transmembrane</keyword>
<sequence>MENSKLCDMHRARRRARILLAVVAAAALAGVAALFVYIGYRPVNPQVSVARAALYQLESAGSGNNSSAATVEPYAIAARAQFTLLLHNPSDRVSVHYGGLLAYVTYHGEPAAPPVELPAVVQERGADVSLSLLFGGLGGGGAGAEPVPVSEGTVRALAADCAARRGVLLRVVVLGQVRYKSGLFRTAWRDLFVRCDVTAGVGADAAPAGVPLVEYPKCFVDA</sequence>
<evidence type="ECO:0008006" key="6">
    <source>
        <dbReference type="Google" id="ProtNLM"/>
    </source>
</evidence>
<gene>
    <name evidence="4" type="ORF">URODEC1_LOCUS104427</name>
</gene>
<dbReference type="PANTHER" id="PTHR31415:SF81">
    <property type="entry name" value="OS09G0532200 PROTEIN"/>
    <property type="match status" value="1"/>
</dbReference>
<evidence type="ECO:0000256" key="2">
    <source>
        <dbReference type="ARBA" id="ARBA00023136"/>
    </source>
</evidence>
<evidence type="ECO:0000256" key="1">
    <source>
        <dbReference type="ARBA" id="ARBA00004370"/>
    </source>
</evidence>
<dbReference type="AlphaFoldDB" id="A0ABC9FEX6"/>
<keyword evidence="2 3" id="KW-0472">Membrane</keyword>
<dbReference type="InterPro" id="IPR044839">
    <property type="entry name" value="NDR1-like"/>
</dbReference>